<evidence type="ECO:0000313" key="1">
    <source>
        <dbReference type="EMBL" id="EKM29807.1"/>
    </source>
</evidence>
<gene>
    <name evidence="1" type="ORF">VCHENC02_4404A</name>
</gene>
<protein>
    <submittedName>
        <fullName evidence="1">Uncharacterized protein</fullName>
    </submittedName>
</protein>
<dbReference type="Proteomes" id="UP000008367">
    <property type="component" value="Unassembled WGS sequence"/>
</dbReference>
<proteinExistence type="predicted"/>
<organism evidence="1 2">
    <name type="scientific">Vibrio harveyi</name>
    <name type="common">Beneckea harveyi</name>
    <dbReference type="NCBI Taxonomy" id="669"/>
    <lineage>
        <taxon>Bacteria</taxon>
        <taxon>Pseudomonadati</taxon>
        <taxon>Pseudomonadota</taxon>
        <taxon>Gammaproteobacteria</taxon>
        <taxon>Vibrionales</taxon>
        <taxon>Vibrionaceae</taxon>
        <taxon>Vibrio</taxon>
    </lineage>
</organism>
<sequence length="14" mass="1760">MQSQILSYNQKQYE</sequence>
<evidence type="ECO:0000313" key="2">
    <source>
        <dbReference type="Proteomes" id="UP000008367"/>
    </source>
</evidence>
<name>A0A454CTS7_VIBHA</name>
<reference evidence="1 2" key="1">
    <citation type="submission" date="2012-10" db="EMBL/GenBank/DDBJ databases">
        <title>Genome sequence of Vibrio Cholerae HENC-02.</title>
        <authorList>
            <person name="Eppinger M."/>
            <person name="Hasan N.A."/>
            <person name="Sengamalay N."/>
            <person name="Hine E."/>
            <person name="Su Q."/>
            <person name="Daugherty S.C."/>
            <person name="Young S."/>
            <person name="Sadzewicz L."/>
            <person name="Tallon L."/>
            <person name="Cebula T.A."/>
            <person name="Ravel J."/>
            <person name="Colwell R.R."/>
        </authorList>
    </citation>
    <scope>NUCLEOTIDE SEQUENCE [LARGE SCALE GENOMIC DNA]</scope>
    <source>
        <strain evidence="1 2">HENC-02</strain>
    </source>
</reference>
<feature type="non-terminal residue" evidence="1">
    <location>
        <position position="14"/>
    </location>
</feature>
<accession>A0A454CTS7</accession>
<comment type="caution">
    <text evidence="1">The sequence shown here is derived from an EMBL/GenBank/DDBJ whole genome shotgun (WGS) entry which is preliminary data.</text>
</comment>
<dbReference type="EMBL" id="AJSR01001923">
    <property type="protein sequence ID" value="EKM29807.1"/>
    <property type="molecule type" value="Genomic_DNA"/>
</dbReference>